<keyword evidence="3" id="KW-0285">Flavoprotein</keyword>
<proteinExistence type="inferred from homology"/>
<dbReference type="KEGG" id="tim:GMBLW1_14180"/>
<dbReference type="Proteomes" id="UP000464378">
    <property type="component" value="Chromosome"/>
</dbReference>
<evidence type="ECO:0000256" key="4">
    <source>
        <dbReference type="ARBA" id="ARBA00023002"/>
    </source>
</evidence>
<evidence type="ECO:0000259" key="5">
    <source>
        <dbReference type="Pfam" id="PF01266"/>
    </source>
</evidence>
<dbReference type="EMBL" id="LR593887">
    <property type="protein sequence ID" value="VTS01715.1"/>
    <property type="molecule type" value="Genomic_DNA"/>
</dbReference>
<dbReference type="InterPro" id="IPR036188">
    <property type="entry name" value="FAD/NAD-bd_sf"/>
</dbReference>
<comment type="cofactor">
    <cofactor evidence="1">
        <name>FAD</name>
        <dbReference type="ChEBI" id="CHEBI:57692"/>
    </cofactor>
</comment>
<keyword evidence="7" id="KW-1185">Reference proteome</keyword>
<protein>
    <recommendedName>
        <fullName evidence="5">FAD dependent oxidoreductase domain-containing protein</fullName>
    </recommendedName>
</protein>
<keyword evidence="4" id="KW-0560">Oxidoreductase</keyword>
<dbReference type="NCBIfam" id="TIGR03364">
    <property type="entry name" value="HpnW_proposed"/>
    <property type="match status" value="1"/>
</dbReference>
<dbReference type="EMBL" id="LR586016">
    <property type="protein sequence ID" value="VIP02542.1"/>
    <property type="molecule type" value="Genomic_DNA"/>
</dbReference>
<dbReference type="InParanoid" id="A0A6C2YNS8"/>
<dbReference type="GO" id="GO:0016491">
    <property type="term" value="F:oxidoreductase activity"/>
    <property type="evidence" value="ECO:0007669"/>
    <property type="project" value="UniProtKB-KW"/>
</dbReference>
<dbReference type="PANTHER" id="PTHR13847">
    <property type="entry name" value="SARCOSINE DEHYDROGENASE-RELATED"/>
    <property type="match status" value="1"/>
</dbReference>
<evidence type="ECO:0000313" key="6">
    <source>
        <dbReference type="EMBL" id="VIP02542.1"/>
    </source>
</evidence>
<evidence type="ECO:0000256" key="1">
    <source>
        <dbReference type="ARBA" id="ARBA00001974"/>
    </source>
</evidence>
<dbReference type="GO" id="GO:0005737">
    <property type="term" value="C:cytoplasm"/>
    <property type="evidence" value="ECO:0007669"/>
    <property type="project" value="TreeGrafter"/>
</dbReference>
<dbReference type="SUPFAM" id="SSF51905">
    <property type="entry name" value="FAD/NAD(P)-binding domain"/>
    <property type="match status" value="1"/>
</dbReference>
<sequence>MSSTQRADVAIIGAGIVGLAHAWIAAEQGKSVVVLERSPQAQGASIRNFGMIWPIGQMPGEAYHRAMRSRARWLRAIRDGNLWHDPCGSLHLAYADDEWAVMEEFVSRYRDDGLDVRLMSPTEIQQKYPAVQRHQLRGGLFSGTEICVDPRQAIAELPRMLREKHRVNIQYGVAVTDITMPHITTATGAVWEVERAVVCTGADFESLYPALFAQSGIRRCKLQMLRTRPQRQFRIGTMLAGGLTLLHYAAFRDCATLPTLKNRMHAQYADYLRYGIHVMASQNGLDEVVIGDSHEYDDDIQPWDKPEIDEMVLSYLRRMVELPDWTISGRWHGIYAKHPNQIIVQAQPHPRVDVVNALGGAGMTLSFGFAEEFWKSRL</sequence>
<evidence type="ECO:0000256" key="3">
    <source>
        <dbReference type="ARBA" id="ARBA00022630"/>
    </source>
</evidence>
<accession>A0A6C2YNS8</accession>
<evidence type="ECO:0000256" key="2">
    <source>
        <dbReference type="ARBA" id="ARBA00009410"/>
    </source>
</evidence>
<dbReference type="PANTHER" id="PTHR13847:SF286">
    <property type="entry name" value="D-AMINO ACID DEHYDROGENASE"/>
    <property type="match status" value="1"/>
</dbReference>
<feature type="domain" description="FAD dependent oxidoreductase" evidence="5">
    <location>
        <begin position="8"/>
        <end position="372"/>
    </location>
</feature>
<dbReference type="InterPro" id="IPR017741">
    <property type="entry name" value="FAD-dependent_OxRdtase_HpnW"/>
</dbReference>
<dbReference type="Pfam" id="PF01266">
    <property type="entry name" value="DAO"/>
    <property type="match status" value="1"/>
</dbReference>
<gene>
    <name evidence="6" type="ORF">GMBLW1_14180</name>
</gene>
<dbReference type="Gene3D" id="3.30.9.10">
    <property type="entry name" value="D-Amino Acid Oxidase, subunit A, domain 2"/>
    <property type="match status" value="1"/>
</dbReference>
<comment type="similarity">
    <text evidence="2">Belongs to the DadA oxidoreductase family.</text>
</comment>
<dbReference type="InterPro" id="IPR006076">
    <property type="entry name" value="FAD-dep_OxRdtase"/>
</dbReference>
<dbReference type="AlphaFoldDB" id="A0A6C2YNS8"/>
<dbReference type="Gene3D" id="3.50.50.60">
    <property type="entry name" value="FAD/NAD(P)-binding domain"/>
    <property type="match status" value="1"/>
</dbReference>
<evidence type="ECO:0000313" key="7">
    <source>
        <dbReference type="Proteomes" id="UP000464378"/>
    </source>
</evidence>
<organism evidence="6">
    <name type="scientific">Tuwongella immobilis</name>
    <dbReference type="NCBI Taxonomy" id="692036"/>
    <lineage>
        <taxon>Bacteria</taxon>
        <taxon>Pseudomonadati</taxon>
        <taxon>Planctomycetota</taxon>
        <taxon>Planctomycetia</taxon>
        <taxon>Gemmatales</taxon>
        <taxon>Gemmataceae</taxon>
        <taxon>Tuwongella</taxon>
    </lineage>
</organism>
<reference evidence="6" key="1">
    <citation type="submission" date="2019-04" db="EMBL/GenBank/DDBJ databases">
        <authorList>
            <consortium name="Science for Life Laboratories"/>
        </authorList>
    </citation>
    <scope>NUCLEOTIDE SEQUENCE</scope>
    <source>
        <strain evidence="6">MBLW1</strain>
    </source>
</reference>
<dbReference type="RefSeq" id="WP_162657708.1">
    <property type="nucleotide sequence ID" value="NZ_LR593887.1"/>
</dbReference>
<name>A0A6C2YNS8_9BACT</name>